<dbReference type="InterPro" id="IPR000873">
    <property type="entry name" value="AMP-dep_synth/lig_dom"/>
</dbReference>
<dbReference type="Gene3D" id="1.10.1200.10">
    <property type="entry name" value="ACP-like"/>
    <property type="match status" value="1"/>
</dbReference>
<dbReference type="Pfam" id="PF00668">
    <property type="entry name" value="Condensation"/>
    <property type="match status" value="1"/>
</dbReference>
<dbReference type="GO" id="GO:0070566">
    <property type="term" value="F:adenylyltransferase activity"/>
    <property type="evidence" value="ECO:0007669"/>
    <property type="project" value="TreeGrafter"/>
</dbReference>
<comment type="similarity">
    <text evidence="2">Belongs to the ATP-dependent AMP-binding enzyme family.</text>
</comment>
<dbReference type="RefSeq" id="WP_110290205.1">
    <property type="nucleotide sequence ID" value="NZ_QICS01000001.1"/>
</dbReference>
<evidence type="ECO:0000256" key="3">
    <source>
        <dbReference type="SAM" id="Phobius"/>
    </source>
</evidence>
<dbReference type="Pfam" id="PF00501">
    <property type="entry name" value="AMP-binding"/>
    <property type="match status" value="1"/>
</dbReference>
<dbReference type="PANTHER" id="PTHR22754:SF32">
    <property type="entry name" value="DISCO-INTERACTING PROTEIN 2"/>
    <property type="match status" value="1"/>
</dbReference>
<keyword evidence="5" id="KW-0436">Ligase</keyword>
<dbReference type="Gene3D" id="3.30.559.10">
    <property type="entry name" value="Chloramphenicol acetyltransferase-like domain"/>
    <property type="match status" value="1"/>
</dbReference>
<keyword evidence="3" id="KW-0472">Membrane</keyword>
<dbReference type="InterPro" id="IPR001242">
    <property type="entry name" value="Condensation_dom"/>
</dbReference>
<evidence type="ECO:0000313" key="6">
    <source>
        <dbReference type="Proteomes" id="UP000247523"/>
    </source>
</evidence>
<dbReference type="SUPFAM" id="SSF56801">
    <property type="entry name" value="Acetyl-CoA synthetase-like"/>
    <property type="match status" value="1"/>
</dbReference>
<dbReference type="Pfam" id="PF00550">
    <property type="entry name" value="PP-binding"/>
    <property type="match status" value="1"/>
</dbReference>
<dbReference type="InterPro" id="IPR036736">
    <property type="entry name" value="ACP-like_sf"/>
</dbReference>
<dbReference type="SUPFAM" id="SSF52777">
    <property type="entry name" value="CoA-dependent acyltransferases"/>
    <property type="match status" value="2"/>
</dbReference>
<dbReference type="InterPro" id="IPR045851">
    <property type="entry name" value="AMP-bd_C_sf"/>
</dbReference>
<dbReference type="Gene3D" id="3.40.50.12780">
    <property type="entry name" value="N-terminal domain of ligase-like"/>
    <property type="match status" value="1"/>
</dbReference>
<proteinExistence type="inferred from homology"/>
<comment type="cofactor">
    <cofactor evidence="1">
        <name>pantetheine 4'-phosphate</name>
        <dbReference type="ChEBI" id="CHEBI:47942"/>
    </cofactor>
</comment>
<organism evidence="5 6">
    <name type="scientific">Lachnotalea glycerini</name>
    <dbReference type="NCBI Taxonomy" id="1763509"/>
    <lineage>
        <taxon>Bacteria</taxon>
        <taxon>Bacillati</taxon>
        <taxon>Bacillota</taxon>
        <taxon>Clostridia</taxon>
        <taxon>Lachnospirales</taxon>
        <taxon>Lachnospiraceae</taxon>
        <taxon>Lachnotalea</taxon>
    </lineage>
</organism>
<accession>A0A318ESG0</accession>
<dbReference type="InterPro" id="IPR023213">
    <property type="entry name" value="CAT-like_dom_sf"/>
</dbReference>
<feature type="domain" description="Carrier" evidence="4">
    <location>
        <begin position="588"/>
        <end position="663"/>
    </location>
</feature>
<protein>
    <submittedName>
        <fullName evidence="5">Acyl-CoA synthetase (AMP-forming)/AMP-acid ligase II</fullName>
    </submittedName>
</protein>
<sequence length="1128" mass="131355">MINKNTILDLMYKSIQGKNESITFIKESNIEKKVLYKELYSKSKLVLKHLQDRGLKKGDEVIIRLSDNEKFLYTFWACLLGGIIPVPFDYLATSANFNKLIKIYNQIPKSFMVTEEDILKELHHISDDEAEVNLKDIETKVIYFQDINSDNGYGNLEDIVETDIAFIQYSSGSTGNPKGVVITHENLMSNIESIIIGSKHTVEDRYISWMPLHHDLGLTWFCLMPMVLNVKQYNIATSLFLKDPLLWLEKTSEKGATILVSPNFGYKYLLEKYEDSKNYGWDLSRVRLIINGAEPISVDIVNEFIKKMKKYNLNQNTMYTVYGLAESTLIVSLAIPGEPFQSIKIDRNYLSVGDKIVRTKHRENGIELAIEGIKVRDVDFRITDLKHKELPDEHIGQIEIRGKSVTKGYYKEKASDRKTYMSDDGWLNTGDLGFVTNNYLVVAARQKEIVIINGQNYYLYDIEQVLEKLDEIPIEGVIASVVSSANNEDLLIIFVKHELIDDKFINKYRAIVSTLNKEFGIQAYSILPIKNIPKTTSGKLQRYKAAEIYKQLSQSEKNNMESTIKQVLKSVNTEYRKNAYKILEQSEYKLNSVEKKVIEITSSVLKYNEINIFDNFFDLGVNSILMKQIGEDLREVYGEKILPSAIYKNPTIKELSDYIIEHVDTPNIKLEKKNKKNNNYYKIKMDDYYKLSEEQERQYVLNCLDHKSTNYNISVVWILDGKLDLKQLNYAFMKLVERHESLRTSFHLVKGTPKQKIHKNLNIRLEENKLKKDEDLEEVISKSIKPFDLTMAPLIRIKIINFEKDKNVMILDMHHIIGDGASLEILVKELESLYCGRNLSKVDFQYKDYVMYQYEFMKSVMYLKEKEFWNSMYEKKPFERELITDYKRYHTLDNSGKRIYKSMNKELSEKIKGIGRSNNCTLFMVLLAAFSITLSNYYYEDDISIGTPIIGRPNKNFYEVIGLFVNTLAIRLHLNKSITFEEYLCYVKNICIDAFSNEEYQYNELVNHLNVTRKTNKNPIFDVFFALQNAGTSDLNLNQILAKKYSCKNNSARFDISIDIYEKEELSCVLEYRTGLFKEETILEMFSDFENVFIQVANNSKIKINTIKCIQKRQNDNKKNSMDFSFNF</sequence>
<evidence type="ECO:0000259" key="4">
    <source>
        <dbReference type="PROSITE" id="PS50075"/>
    </source>
</evidence>
<dbReference type="PROSITE" id="PS00455">
    <property type="entry name" value="AMP_BINDING"/>
    <property type="match status" value="1"/>
</dbReference>
<dbReference type="EMBL" id="QICS01000001">
    <property type="protein sequence ID" value="PXV95879.1"/>
    <property type="molecule type" value="Genomic_DNA"/>
</dbReference>
<feature type="transmembrane region" description="Helical" evidence="3">
    <location>
        <begin position="71"/>
        <end position="92"/>
    </location>
</feature>
<dbReference type="InterPro" id="IPR009081">
    <property type="entry name" value="PP-bd_ACP"/>
</dbReference>
<dbReference type="AlphaFoldDB" id="A0A318ESG0"/>
<dbReference type="PANTHER" id="PTHR22754">
    <property type="entry name" value="DISCO-INTERACTING PROTEIN 2 DIP2 -RELATED"/>
    <property type="match status" value="1"/>
</dbReference>
<dbReference type="GO" id="GO:0006633">
    <property type="term" value="P:fatty acid biosynthetic process"/>
    <property type="evidence" value="ECO:0007669"/>
    <property type="project" value="TreeGrafter"/>
</dbReference>
<dbReference type="SUPFAM" id="SSF47336">
    <property type="entry name" value="ACP-like"/>
    <property type="match status" value="1"/>
</dbReference>
<reference evidence="5 6" key="1">
    <citation type="submission" date="2018-05" db="EMBL/GenBank/DDBJ databases">
        <title>Genomic Encyclopedia of Type Strains, Phase IV (KMG-IV): sequencing the most valuable type-strain genomes for metagenomic binning, comparative biology and taxonomic classification.</title>
        <authorList>
            <person name="Goeker M."/>
        </authorList>
    </citation>
    <scope>NUCLEOTIDE SEQUENCE [LARGE SCALE GENOMIC DNA]</scope>
    <source>
        <strain evidence="5 6">DSM 28816</strain>
    </source>
</reference>
<evidence type="ECO:0000256" key="2">
    <source>
        <dbReference type="ARBA" id="ARBA00006432"/>
    </source>
</evidence>
<dbReference type="GO" id="GO:0016874">
    <property type="term" value="F:ligase activity"/>
    <property type="evidence" value="ECO:0007669"/>
    <property type="project" value="UniProtKB-KW"/>
</dbReference>
<dbReference type="PROSITE" id="PS50075">
    <property type="entry name" value="CARRIER"/>
    <property type="match status" value="1"/>
</dbReference>
<dbReference type="InterPro" id="IPR020845">
    <property type="entry name" value="AMP-binding_CS"/>
</dbReference>
<keyword evidence="3" id="KW-1133">Transmembrane helix</keyword>
<dbReference type="Proteomes" id="UP000247523">
    <property type="component" value="Unassembled WGS sequence"/>
</dbReference>
<name>A0A318ESG0_9FIRM</name>
<evidence type="ECO:0000313" key="5">
    <source>
        <dbReference type="EMBL" id="PXV95879.1"/>
    </source>
</evidence>
<dbReference type="Gene3D" id="3.30.559.30">
    <property type="entry name" value="Nonribosomal peptide synthetase, condensation domain"/>
    <property type="match status" value="1"/>
</dbReference>
<dbReference type="CDD" id="cd19531">
    <property type="entry name" value="LCL_NRPS-like"/>
    <property type="match status" value="1"/>
</dbReference>
<dbReference type="Gene3D" id="3.30.300.30">
    <property type="match status" value="1"/>
</dbReference>
<dbReference type="InterPro" id="IPR042099">
    <property type="entry name" value="ANL_N_sf"/>
</dbReference>
<evidence type="ECO:0000256" key="1">
    <source>
        <dbReference type="ARBA" id="ARBA00001957"/>
    </source>
</evidence>
<dbReference type="GO" id="GO:0005886">
    <property type="term" value="C:plasma membrane"/>
    <property type="evidence" value="ECO:0007669"/>
    <property type="project" value="TreeGrafter"/>
</dbReference>
<gene>
    <name evidence="5" type="ORF">C8E03_101510</name>
</gene>
<keyword evidence="3" id="KW-0812">Transmembrane</keyword>
<comment type="caution">
    <text evidence="5">The sequence shown here is derived from an EMBL/GenBank/DDBJ whole genome shotgun (WGS) entry which is preliminary data.</text>
</comment>